<evidence type="ECO:0000256" key="1">
    <source>
        <dbReference type="ARBA" id="ARBA00004651"/>
    </source>
</evidence>
<organism evidence="10 11">
    <name type="scientific">Pollutimonas nitritireducens</name>
    <dbReference type="NCBI Taxonomy" id="2045209"/>
    <lineage>
        <taxon>Bacteria</taxon>
        <taxon>Pseudomonadati</taxon>
        <taxon>Pseudomonadota</taxon>
        <taxon>Betaproteobacteria</taxon>
        <taxon>Burkholderiales</taxon>
        <taxon>Alcaligenaceae</taxon>
        <taxon>Pollutimonas</taxon>
    </lineage>
</organism>
<dbReference type="Proteomes" id="UP000234328">
    <property type="component" value="Unassembled WGS sequence"/>
</dbReference>
<keyword evidence="3" id="KW-1003">Cell membrane</keyword>
<evidence type="ECO:0000256" key="8">
    <source>
        <dbReference type="ARBA" id="ARBA00037998"/>
    </source>
</evidence>
<keyword evidence="11" id="KW-1185">Reference proteome</keyword>
<evidence type="ECO:0000256" key="6">
    <source>
        <dbReference type="ARBA" id="ARBA00022989"/>
    </source>
</evidence>
<dbReference type="GO" id="GO:0005886">
    <property type="term" value="C:plasma membrane"/>
    <property type="evidence" value="ECO:0007669"/>
    <property type="project" value="UniProtKB-SubCell"/>
</dbReference>
<feature type="transmembrane region" description="Helical" evidence="9">
    <location>
        <begin position="14"/>
        <end position="36"/>
    </location>
</feature>
<dbReference type="AlphaFoldDB" id="A0A2N4UFI2"/>
<keyword evidence="5" id="KW-0029">Amino-acid transport</keyword>
<sequence>MFLNILPLALVDGVAYACLLFLVSMGLTLIFGVMGILNVAHGAFYAFGGYAAASFIMMIAPSTESAWIPLLSLFVVAVVVGTVLGGLMEVLLIRRAQGYDPILKLLLTFGALLMLEDIQRMIWGAQPYSASEVVNRLGNIELGGITYTTYQLVVVPVTAIVAYVGLEYFLRHTNLGKQIVAITHHREVAISQGINASKIGLITFIVGAILGVLGGALAAPTTSLVPGAGADMIVLSFAVVATAGLGQITGALVAALLIGIIRSISVYMAPEFEVAVPYIIMGLVLLVRPHGLFTVAQARTI</sequence>
<evidence type="ECO:0000256" key="5">
    <source>
        <dbReference type="ARBA" id="ARBA00022970"/>
    </source>
</evidence>
<feature type="transmembrane region" description="Helical" evidence="9">
    <location>
        <begin position="275"/>
        <end position="296"/>
    </location>
</feature>
<dbReference type="Pfam" id="PF02653">
    <property type="entry name" value="BPD_transp_2"/>
    <property type="match status" value="1"/>
</dbReference>
<name>A0A2N4UFI2_9BURK</name>
<keyword evidence="7 9" id="KW-0472">Membrane</keyword>
<dbReference type="EMBL" id="PDNV01000006">
    <property type="protein sequence ID" value="PLC53774.1"/>
    <property type="molecule type" value="Genomic_DNA"/>
</dbReference>
<evidence type="ECO:0000256" key="7">
    <source>
        <dbReference type="ARBA" id="ARBA00023136"/>
    </source>
</evidence>
<dbReference type="OrthoDB" id="8888656at2"/>
<proteinExistence type="inferred from homology"/>
<dbReference type="InterPro" id="IPR001851">
    <property type="entry name" value="ABC_transp_permease"/>
</dbReference>
<dbReference type="PANTHER" id="PTHR11795">
    <property type="entry name" value="BRANCHED-CHAIN AMINO ACID TRANSPORT SYSTEM PERMEASE PROTEIN LIVH"/>
    <property type="match status" value="1"/>
</dbReference>
<feature type="transmembrane region" description="Helical" evidence="9">
    <location>
        <begin position="145"/>
        <end position="170"/>
    </location>
</feature>
<keyword evidence="2" id="KW-0813">Transport</keyword>
<dbReference type="GO" id="GO:0006865">
    <property type="term" value="P:amino acid transport"/>
    <property type="evidence" value="ECO:0007669"/>
    <property type="project" value="UniProtKB-KW"/>
</dbReference>
<dbReference type="InterPro" id="IPR052157">
    <property type="entry name" value="BCAA_transport_permease"/>
</dbReference>
<evidence type="ECO:0000256" key="9">
    <source>
        <dbReference type="SAM" id="Phobius"/>
    </source>
</evidence>
<reference evidence="10 11" key="1">
    <citation type="submission" date="2017-10" db="EMBL/GenBank/DDBJ databases">
        <title>Two draft genome sequences of Pusillimonas sp. strains isolated from a nitrate- and radionuclide-contaminated groundwater in Russia.</title>
        <authorList>
            <person name="Grouzdev D.S."/>
            <person name="Tourova T.P."/>
            <person name="Goeva M.A."/>
            <person name="Babich T.L."/>
            <person name="Sokolova D.S."/>
            <person name="Abdullin R."/>
            <person name="Poltaraus A.B."/>
            <person name="Toshchakov S.V."/>
            <person name="Nazina T.N."/>
        </authorList>
    </citation>
    <scope>NUCLEOTIDE SEQUENCE [LARGE SCALE GENOMIC DNA]</scope>
    <source>
        <strain evidence="10 11">JR1/69-2-13</strain>
    </source>
</reference>
<gene>
    <name evidence="10" type="ORF">CR155_09985</name>
</gene>
<comment type="subcellular location">
    <subcellularLocation>
        <location evidence="1">Cell membrane</location>
        <topology evidence="1">Multi-pass membrane protein</topology>
    </subcellularLocation>
</comment>
<evidence type="ECO:0000256" key="3">
    <source>
        <dbReference type="ARBA" id="ARBA00022475"/>
    </source>
</evidence>
<evidence type="ECO:0000313" key="11">
    <source>
        <dbReference type="Proteomes" id="UP000234328"/>
    </source>
</evidence>
<feature type="transmembrane region" description="Helical" evidence="9">
    <location>
        <begin position="66"/>
        <end position="93"/>
    </location>
</feature>
<evidence type="ECO:0000256" key="2">
    <source>
        <dbReference type="ARBA" id="ARBA00022448"/>
    </source>
</evidence>
<evidence type="ECO:0000313" key="10">
    <source>
        <dbReference type="EMBL" id="PLC53774.1"/>
    </source>
</evidence>
<dbReference type="PANTHER" id="PTHR11795:SF442">
    <property type="entry name" value="ABC TRANSPORTER ATP-BINDING PROTEIN"/>
    <property type="match status" value="1"/>
</dbReference>
<accession>A0A2N4UFI2</accession>
<protein>
    <submittedName>
        <fullName evidence="10">Branched-chain amino acid ABC transporter permease</fullName>
    </submittedName>
</protein>
<dbReference type="RefSeq" id="WP_102069898.1">
    <property type="nucleotide sequence ID" value="NZ_PDNV01000006.1"/>
</dbReference>
<feature type="transmembrane region" description="Helical" evidence="9">
    <location>
        <begin position="105"/>
        <end position="125"/>
    </location>
</feature>
<keyword evidence="4 9" id="KW-0812">Transmembrane</keyword>
<evidence type="ECO:0000256" key="4">
    <source>
        <dbReference type="ARBA" id="ARBA00022692"/>
    </source>
</evidence>
<dbReference type="GO" id="GO:0022857">
    <property type="term" value="F:transmembrane transporter activity"/>
    <property type="evidence" value="ECO:0007669"/>
    <property type="project" value="InterPro"/>
</dbReference>
<comment type="caution">
    <text evidence="10">The sequence shown here is derived from an EMBL/GenBank/DDBJ whole genome shotgun (WGS) entry which is preliminary data.</text>
</comment>
<keyword evidence="6 9" id="KW-1133">Transmembrane helix</keyword>
<comment type="similarity">
    <text evidence="8">Belongs to the binding-protein-dependent transport system permease family. LivHM subfamily.</text>
</comment>
<feature type="transmembrane region" description="Helical" evidence="9">
    <location>
        <begin position="199"/>
        <end position="218"/>
    </location>
</feature>
<feature type="transmembrane region" description="Helical" evidence="9">
    <location>
        <begin position="43"/>
        <end position="60"/>
    </location>
</feature>
<dbReference type="CDD" id="cd06582">
    <property type="entry name" value="TM_PBP1_LivH_like"/>
    <property type="match status" value="1"/>
</dbReference>